<evidence type="ECO:0000256" key="2">
    <source>
        <dbReference type="ARBA" id="ARBA00022801"/>
    </source>
</evidence>
<dbReference type="InterPro" id="IPR050266">
    <property type="entry name" value="AB_hydrolase_sf"/>
</dbReference>
<dbReference type="InterPro" id="IPR029058">
    <property type="entry name" value="AB_hydrolase_fold"/>
</dbReference>
<comment type="caution">
    <text evidence="4">The sequence shown here is derived from an EMBL/GenBank/DDBJ whole genome shotgun (WGS) entry which is preliminary data.</text>
</comment>
<dbReference type="Gene3D" id="3.40.50.1820">
    <property type="entry name" value="alpha/beta hydrolase"/>
    <property type="match status" value="1"/>
</dbReference>
<dbReference type="PANTHER" id="PTHR43798">
    <property type="entry name" value="MONOACYLGLYCEROL LIPASE"/>
    <property type="match status" value="1"/>
</dbReference>
<evidence type="ECO:0000259" key="3">
    <source>
        <dbReference type="Pfam" id="PF00561"/>
    </source>
</evidence>
<keyword evidence="2" id="KW-0378">Hydrolase</keyword>
<dbReference type="SUPFAM" id="SSF53474">
    <property type="entry name" value="alpha/beta-Hydrolases"/>
    <property type="match status" value="1"/>
</dbReference>
<gene>
    <name evidence="4" type="ORF">SDC9_57631</name>
</gene>
<evidence type="ECO:0000256" key="1">
    <source>
        <dbReference type="ARBA" id="ARBA00010088"/>
    </source>
</evidence>
<reference evidence="4" key="1">
    <citation type="submission" date="2019-08" db="EMBL/GenBank/DDBJ databases">
        <authorList>
            <person name="Kucharzyk K."/>
            <person name="Murdoch R.W."/>
            <person name="Higgins S."/>
            <person name="Loffler F."/>
        </authorList>
    </citation>
    <scope>NUCLEOTIDE SEQUENCE</scope>
</reference>
<dbReference type="EMBL" id="VSSQ01001811">
    <property type="protein sequence ID" value="MPM11289.1"/>
    <property type="molecule type" value="Genomic_DNA"/>
</dbReference>
<organism evidence="4">
    <name type="scientific">bioreactor metagenome</name>
    <dbReference type="NCBI Taxonomy" id="1076179"/>
    <lineage>
        <taxon>unclassified sequences</taxon>
        <taxon>metagenomes</taxon>
        <taxon>ecological metagenomes</taxon>
    </lineage>
</organism>
<protein>
    <recommendedName>
        <fullName evidence="3">AB hydrolase-1 domain-containing protein</fullName>
    </recommendedName>
</protein>
<dbReference type="GO" id="GO:0008233">
    <property type="term" value="F:peptidase activity"/>
    <property type="evidence" value="ECO:0007669"/>
    <property type="project" value="InterPro"/>
</dbReference>
<accession>A0A644X5G6</accession>
<name>A0A644X5G6_9ZZZZ</name>
<comment type="similarity">
    <text evidence="1">Belongs to the peptidase S33 family.</text>
</comment>
<feature type="domain" description="AB hydrolase-1" evidence="3">
    <location>
        <begin position="32"/>
        <end position="138"/>
    </location>
</feature>
<dbReference type="InterPro" id="IPR002410">
    <property type="entry name" value="Peptidase_S33"/>
</dbReference>
<dbReference type="Pfam" id="PF00561">
    <property type="entry name" value="Abhydrolase_1"/>
    <property type="match status" value="1"/>
</dbReference>
<sequence length="321" mass="36448">MMKQKRYFEEYVSTNGIETYFLHYPNTDKQKPVLLFVHGGPGESTVPFMRFFYDAFGSLCSLVTYDQRGTGKTLMKNPAAKPEMRLLLDDLHAVITHLKQRYNVEKVALIGQSWGSGLGSVYALEHPEDLLCYIGVGQLIDGSENERVGCETLRAKIQEADSKKDLVALDAIGEYPFGESNPFSFDKLMRVRKLQRKYGLAVRFGASFFKAVLFSPHIKPKDLKAMKASFAANRELIVWVMTKFSLHDHPAKYGVPVFYLLGERDYQTPFVISSAYFETIEAPYKHLYTIKNAGHFPQLDNLPDFVSALREALETAVKMQV</sequence>
<dbReference type="AlphaFoldDB" id="A0A644X5G6"/>
<dbReference type="InterPro" id="IPR000073">
    <property type="entry name" value="AB_hydrolase_1"/>
</dbReference>
<dbReference type="PRINTS" id="PR00793">
    <property type="entry name" value="PROAMNOPTASE"/>
</dbReference>
<proteinExistence type="inferred from homology"/>
<evidence type="ECO:0000313" key="4">
    <source>
        <dbReference type="EMBL" id="MPM11289.1"/>
    </source>
</evidence>
<dbReference type="GO" id="GO:0006508">
    <property type="term" value="P:proteolysis"/>
    <property type="evidence" value="ECO:0007669"/>
    <property type="project" value="InterPro"/>
</dbReference>